<accession>A0A6J4MHW9</accession>
<name>A0A6J4MHW9_9CYAN</name>
<gene>
    <name evidence="1" type="ORF">AVDCRST_MAG94-3338</name>
</gene>
<dbReference type="AlphaFoldDB" id="A0A6J4MHW9"/>
<organism evidence="1">
    <name type="scientific">uncultured Leptolyngbya sp</name>
    <dbReference type="NCBI Taxonomy" id="332963"/>
    <lineage>
        <taxon>Bacteria</taxon>
        <taxon>Bacillati</taxon>
        <taxon>Cyanobacteriota</taxon>
        <taxon>Cyanophyceae</taxon>
        <taxon>Leptolyngbyales</taxon>
        <taxon>Leptolyngbyaceae</taxon>
        <taxon>Leptolyngbya group</taxon>
        <taxon>Leptolyngbya</taxon>
        <taxon>environmental samples</taxon>
    </lineage>
</organism>
<sequence length="39" mass="4266">MQSIHSSPQEYKLSSSNASKTFSPNLLVITLNITQLCLA</sequence>
<protein>
    <submittedName>
        <fullName evidence="1">Uncharacterized protein</fullName>
    </submittedName>
</protein>
<proteinExistence type="predicted"/>
<reference evidence="1" key="1">
    <citation type="submission" date="2020-02" db="EMBL/GenBank/DDBJ databases">
        <authorList>
            <person name="Meier V. D."/>
        </authorList>
    </citation>
    <scope>NUCLEOTIDE SEQUENCE</scope>
    <source>
        <strain evidence="1">AVDCRST_MAG94</strain>
    </source>
</reference>
<evidence type="ECO:0000313" key="1">
    <source>
        <dbReference type="EMBL" id="CAA9360433.1"/>
    </source>
</evidence>
<dbReference type="EMBL" id="CADCTY010001165">
    <property type="protein sequence ID" value="CAA9360433.1"/>
    <property type="molecule type" value="Genomic_DNA"/>
</dbReference>